<dbReference type="GO" id="GO:0005829">
    <property type="term" value="C:cytosol"/>
    <property type="evidence" value="ECO:0007669"/>
    <property type="project" value="TreeGrafter"/>
</dbReference>
<gene>
    <name evidence="8" type="primary">dapF</name>
    <name evidence="10" type="ORF">HH303_08470</name>
</gene>
<evidence type="ECO:0000256" key="8">
    <source>
        <dbReference type="HAMAP-Rule" id="MF_00197"/>
    </source>
</evidence>
<dbReference type="GO" id="GO:0008837">
    <property type="term" value="F:diaminopimelate epimerase activity"/>
    <property type="evidence" value="ECO:0007669"/>
    <property type="project" value="UniProtKB-UniRule"/>
</dbReference>
<evidence type="ECO:0000313" key="11">
    <source>
        <dbReference type="Proteomes" id="UP000539372"/>
    </source>
</evidence>
<comment type="subcellular location">
    <subcellularLocation>
        <location evidence="8">Cytoplasm</location>
    </subcellularLocation>
</comment>
<feature type="binding site" evidence="8">
    <location>
        <position position="45"/>
    </location>
    <ligand>
        <name>substrate</name>
    </ligand>
</feature>
<keyword evidence="5 8" id="KW-0457">Lysine biosynthesis</keyword>
<dbReference type="InterPro" id="IPR001653">
    <property type="entry name" value="DAP_epimerase_DapF"/>
</dbReference>
<feature type="binding site" evidence="8">
    <location>
        <begin position="205"/>
        <end position="206"/>
    </location>
    <ligand>
        <name>substrate</name>
    </ligand>
</feature>
<evidence type="ECO:0000256" key="5">
    <source>
        <dbReference type="ARBA" id="ARBA00023154"/>
    </source>
</evidence>
<feature type="active site" description="Proton acceptor" evidence="8">
    <location>
        <position position="214"/>
    </location>
</feature>
<reference evidence="10 11" key="1">
    <citation type="submission" date="2020-04" db="EMBL/GenBank/DDBJ databases">
        <title>Rhodospirillaceae bacterium KN72 isolated from deep sea.</title>
        <authorList>
            <person name="Zhang D.-C."/>
        </authorList>
    </citation>
    <scope>NUCLEOTIDE SEQUENCE [LARGE SCALE GENOMIC DNA]</scope>
    <source>
        <strain evidence="10 11">KN72</strain>
    </source>
</reference>
<dbReference type="NCBIfam" id="TIGR00652">
    <property type="entry name" value="DapF"/>
    <property type="match status" value="1"/>
</dbReference>
<dbReference type="InterPro" id="IPR018510">
    <property type="entry name" value="DAP_epimerase_AS"/>
</dbReference>
<keyword evidence="4 8" id="KW-0028">Amino-acid biosynthesis</keyword>
<feature type="site" description="Could be important to modulate the pK values of the two catalytic cysteine residues" evidence="8">
    <location>
        <position position="156"/>
    </location>
</feature>
<comment type="function">
    <text evidence="8">Catalyzes the stereoinversion of LL-2,6-diaminopimelate (L,L-DAP) to meso-diaminopimelate (meso-DAP), a precursor of L-lysine and an essential component of the bacterial peptidoglycan.</text>
</comment>
<organism evidence="10 11">
    <name type="scientific">Pacificispira spongiicola</name>
    <dbReference type="NCBI Taxonomy" id="2729598"/>
    <lineage>
        <taxon>Bacteria</taxon>
        <taxon>Pseudomonadati</taxon>
        <taxon>Pseudomonadota</taxon>
        <taxon>Alphaproteobacteria</taxon>
        <taxon>Rhodospirillales</taxon>
        <taxon>Rhodospirillaceae</taxon>
        <taxon>Pacificispira</taxon>
    </lineage>
</organism>
<dbReference type="Gene3D" id="3.10.310.10">
    <property type="entry name" value="Diaminopimelate Epimerase, Chain A, domain 1"/>
    <property type="match status" value="2"/>
</dbReference>
<comment type="caution">
    <text evidence="10">The sequence shown here is derived from an EMBL/GenBank/DDBJ whole genome shotgun (WGS) entry which is preliminary data.</text>
</comment>
<dbReference type="RefSeq" id="WP_169624791.1">
    <property type="nucleotide sequence ID" value="NZ_JABBNT010000002.1"/>
</dbReference>
<evidence type="ECO:0000256" key="9">
    <source>
        <dbReference type="PROSITE-ProRule" id="PRU10125"/>
    </source>
</evidence>
<feature type="site" description="Could be important to modulate the pK values of the two catalytic cysteine residues" evidence="8">
    <location>
        <position position="205"/>
    </location>
</feature>
<protein>
    <recommendedName>
        <fullName evidence="3 8">Diaminopimelate epimerase</fullName>
        <shortName evidence="8">DAP epimerase</shortName>
        <ecNumber evidence="3 8">5.1.1.7</ecNumber>
    </recommendedName>
    <alternativeName>
        <fullName evidence="8">PLP-independent amino acid racemase</fullName>
    </alternativeName>
</protein>
<evidence type="ECO:0000256" key="4">
    <source>
        <dbReference type="ARBA" id="ARBA00022605"/>
    </source>
</evidence>
<dbReference type="Proteomes" id="UP000539372">
    <property type="component" value="Unassembled WGS sequence"/>
</dbReference>
<feature type="binding site" evidence="8">
    <location>
        <position position="64"/>
    </location>
    <ligand>
        <name>substrate</name>
    </ligand>
</feature>
<dbReference type="HAMAP" id="MF_00197">
    <property type="entry name" value="DAP_epimerase"/>
    <property type="match status" value="1"/>
</dbReference>
<feature type="binding site" evidence="8">
    <location>
        <begin position="215"/>
        <end position="216"/>
    </location>
    <ligand>
        <name>substrate</name>
    </ligand>
</feature>
<feature type="binding site" evidence="8">
    <location>
        <position position="12"/>
    </location>
    <ligand>
        <name>substrate</name>
    </ligand>
</feature>
<dbReference type="Pfam" id="PF01678">
    <property type="entry name" value="DAP_epimerase"/>
    <property type="match status" value="2"/>
</dbReference>
<feature type="binding site" evidence="8">
    <location>
        <position position="154"/>
    </location>
    <ligand>
        <name>substrate</name>
    </ligand>
</feature>
<dbReference type="EC" id="5.1.1.7" evidence="3 8"/>
<keyword evidence="11" id="KW-1185">Reference proteome</keyword>
<dbReference type="GO" id="GO:0009089">
    <property type="term" value="P:lysine biosynthetic process via diaminopimelate"/>
    <property type="evidence" value="ECO:0007669"/>
    <property type="project" value="UniProtKB-UniRule"/>
</dbReference>
<dbReference type="AlphaFoldDB" id="A0A7Y0HE56"/>
<dbReference type="PANTHER" id="PTHR31689:SF0">
    <property type="entry name" value="DIAMINOPIMELATE EPIMERASE"/>
    <property type="match status" value="1"/>
</dbReference>
<comment type="pathway">
    <text evidence="1 8">Amino-acid biosynthesis; L-lysine biosynthesis via DAP pathway; DL-2,6-diaminopimelate from LL-2,6-diaminopimelate: step 1/1.</text>
</comment>
<name>A0A7Y0HE56_9PROT</name>
<dbReference type="SUPFAM" id="SSF54506">
    <property type="entry name" value="Diaminopimelate epimerase-like"/>
    <property type="match status" value="2"/>
</dbReference>
<evidence type="ECO:0000256" key="7">
    <source>
        <dbReference type="ARBA" id="ARBA00051712"/>
    </source>
</evidence>
<comment type="subunit">
    <text evidence="8">Homodimer.</text>
</comment>
<dbReference type="UniPathway" id="UPA00034">
    <property type="reaction ID" value="UER00025"/>
</dbReference>
<keyword evidence="8" id="KW-0963">Cytoplasm</keyword>
<sequence length="274" mass="29683">MLAFRKMHGLGNDFVVLDARAKPVDLPESRIRAIGDRHRGIGFDQLLVIEPPTDGSTAFMRIYNPDGSEAQACGNGTRCVAHLLMDEAGSDEVAVQTRRGRLPSYRNSDGTVSVDMGAPMLDWQDIPLARDVDHLHLPIELEVLHDPVAVGMGNPHCVFFVPDAEAVDLSRLGPQIEHHPMFPERTNVEVASLGPDGVLRLRVWERGAGITLACGSGTCATAVAAHLRGHVDASEQPIRIRVDGGELAIQWRQDDGHVIMTGPIATSFLGEMAL</sequence>
<feature type="active site" evidence="9">
    <location>
        <position position="73"/>
    </location>
</feature>
<evidence type="ECO:0000256" key="3">
    <source>
        <dbReference type="ARBA" id="ARBA00013080"/>
    </source>
</evidence>
<evidence type="ECO:0000256" key="2">
    <source>
        <dbReference type="ARBA" id="ARBA00010219"/>
    </source>
</evidence>
<dbReference type="EMBL" id="JABBNT010000002">
    <property type="protein sequence ID" value="NMM44511.1"/>
    <property type="molecule type" value="Genomic_DNA"/>
</dbReference>
<comment type="catalytic activity">
    <reaction evidence="7 8">
        <text>(2S,6S)-2,6-diaminopimelate = meso-2,6-diaminopimelate</text>
        <dbReference type="Rhea" id="RHEA:15393"/>
        <dbReference type="ChEBI" id="CHEBI:57609"/>
        <dbReference type="ChEBI" id="CHEBI:57791"/>
        <dbReference type="EC" id="5.1.1.7"/>
    </reaction>
</comment>
<evidence type="ECO:0000313" key="10">
    <source>
        <dbReference type="EMBL" id="NMM44511.1"/>
    </source>
</evidence>
<evidence type="ECO:0000256" key="1">
    <source>
        <dbReference type="ARBA" id="ARBA00005196"/>
    </source>
</evidence>
<proteinExistence type="inferred from homology"/>
<comment type="similarity">
    <text evidence="2 8">Belongs to the diaminopimelate epimerase family.</text>
</comment>
<feature type="active site" description="Proton donor" evidence="8">
    <location>
        <position position="73"/>
    </location>
</feature>
<dbReference type="PANTHER" id="PTHR31689">
    <property type="entry name" value="DIAMINOPIMELATE EPIMERASE, CHLOROPLASTIC"/>
    <property type="match status" value="1"/>
</dbReference>
<keyword evidence="6 8" id="KW-0413">Isomerase</keyword>
<accession>A0A7Y0HE56</accession>
<dbReference type="PROSITE" id="PS01326">
    <property type="entry name" value="DAP_EPIMERASE"/>
    <property type="match status" value="1"/>
</dbReference>
<feature type="binding site" evidence="8">
    <location>
        <begin position="74"/>
        <end position="75"/>
    </location>
    <ligand>
        <name>substrate</name>
    </ligand>
</feature>
<evidence type="ECO:0000256" key="6">
    <source>
        <dbReference type="ARBA" id="ARBA00023235"/>
    </source>
</evidence>
<feature type="binding site" evidence="8">
    <location>
        <position position="187"/>
    </location>
    <ligand>
        <name>substrate</name>
    </ligand>
</feature>